<evidence type="ECO:0000313" key="3">
    <source>
        <dbReference type="Proteomes" id="UP000005713"/>
    </source>
</evidence>
<sequence>MPFRFLASLACLLLLSAPAQAADITMGDDCDVYLSGQIVKGDADRFGALMDSAACTYSTLHLSSPGGSVTEALAIPQHFSRTTTVIDAGETCLSACSLIFMAGHTCAGAPYSCQPTRGMHPTATLGFHAPFLQPDQKQQLVPLDLSFSAALDIFAQIQSAFSKLSSVVASTGYKQSMIHPDLFAQMFSTPPEEFYTITTNDQFYSFDIGLMDDIPNTATPAFDRQRAATLCYNLLYSTYRGWNHSEFGFADYDTGGQDYFDSVANHVQRRDPAPWLGDNVSIPVNFVQFRNINLGMGWTGWCEIKPSPGSGTVSVNLYPQEDMPADSDRADLRAYMHYSMAWPPRTPVTSVSWKASGGGAAAAQTSVPGPDPVALARAYFDRLGKRDGGAPAALWIPEKREAIERAAAGICDASVVEASDAGVSGGSALVQLRARVTGCGASSGEVYALRMTLVSGPDGWRISALNSAD</sequence>
<dbReference type="RefSeq" id="WP_005859888.1">
    <property type="nucleotide sequence ID" value="NZ_AAYA01000008.1"/>
</dbReference>
<dbReference type="AlphaFoldDB" id="A3K4X7"/>
<dbReference type="eggNOG" id="COG3904">
    <property type="taxonomic scope" value="Bacteria"/>
</dbReference>
<keyword evidence="3" id="KW-1185">Reference proteome</keyword>
<name>A3K4X7_SAGS3</name>
<dbReference type="SUPFAM" id="SSF54427">
    <property type="entry name" value="NTF2-like"/>
    <property type="match status" value="1"/>
</dbReference>
<dbReference type="Gene3D" id="3.90.226.10">
    <property type="entry name" value="2-enoyl-CoA Hydratase, Chain A, domain 1"/>
    <property type="match status" value="1"/>
</dbReference>
<feature type="signal peptide" evidence="1">
    <location>
        <begin position="1"/>
        <end position="21"/>
    </location>
</feature>
<comment type="caution">
    <text evidence="2">The sequence shown here is derived from an EMBL/GenBank/DDBJ whole genome shotgun (WGS) entry which is preliminary data.</text>
</comment>
<gene>
    <name evidence="2" type="ORF">SSE37_13368</name>
</gene>
<evidence type="ECO:0000256" key="1">
    <source>
        <dbReference type="SAM" id="SignalP"/>
    </source>
</evidence>
<reference evidence="2 3" key="1">
    <citation type="submission" date="2006-06" db="EMBL/GenBank/DDBJ databases">
        <authorList>
            <person name="Moran M.A."/>
            <person name="Ferriera S."/>
            <person name="Johnson J."/>
            <person name="Kravitz S."/>
            <person name="Beeson K."/>
            <person name="Sutton G."/>
            <person name="Rogers Y.-H."/>
            <person name="Friedman R."/>
            <person name="Frazier M."/>
            <person name="Venter J.C."/>
        </authorList>
    </citation>
    <scope>NUCLEOTIDE SEQUENCE [LARGE SCALE GENOMIC DNA]</scope>
    <source>
        <strain evidence="2 3">E-37</strain>
    </source>
</reference>
<protein>
    <submittedName>
        <fullName evidence="2">Periplasmic protein-like</fullName>
    </submittedName>
</protein>
<evidence type="ECO:0000313" key="2">
    <source>
        <dbReference type="EMBL" id="EBA07578.1"/>
    </source>
</evidence>
<dbReference type="InterPro" id="IPR032710">
    <property type="entry name" value="NTF2-like_dom_sf"/>
</dbReference>
<keyword evidence="1" id="KW-0732">Signal</keyword>
<accession>A3K4X7</accession>
<dbReference type="EMBL" id="AAYA01000008">
    <property type="protein sequence ID" value="EBA07578.1"/>
    <property type="molecule type" value="Genomic_DNA"/>
</dbReference>
<dbReference type="OrthoDB" id="5936191at2"/>
<dbReference type="Proteomes" id="UP000005713">
    <property type="component" value="Unassembled WGS sequence"/>
</dbReference>
<organism evidence="2 3">
    <name type="scientific">Sagittula stellata (strain ATCC 700073 / DSM 11524 / E-37)</name>
    <dbReference type="NCBI Taxonomy" id="388399"/>
    <lineage>
        <taxon>Bacteria</taxon>
        <taxon>Pseudomonadati</taxon>
        <taxon>Pseudomonadota</taxon>
        <taxon>Alphaproteobacteria</taxon>
        <taxon>Rhodobacterales</taxon>
        <taxon>Roseobacteraceae</taxon>
        <taxon>Sagittula</taxon>
    </lineage>
</organism>
<proteinExistence type="predicted"/>
<dbReference type="SUPFAM" id="SSF52096">
    <property type="entry name" value="ClpP/crotonase"/>
    <property type="match status" value="1"/>
</dbReference>
<dbReference type="InterPro" id="IPR029045">
    <property type="entry name" value="ClpP/crotonase-like_dom_sf"/>
</dbReference>
<feature type="chain" id="PRO_5002654401" evidence="1">
    <location>
        <begin position="22"/>
        <end position="469"/>
    </location>
</feature>